<feature type="compositionally biased region" description="Polar residues" evidence="1">
    <location>
        <begin position="156"/>
        <end position="167"/>
    </location>
</feature>
<dbReference type="OrthoDB" id="5069841at2759"/>
<dbReference type="EMBL" id="JAOQAZ010000003">
    <property type="protein sequence ID" value="KAJ4268837.1"/>
    <property type="molecule type" value="Genomic_DNA"/>
</dbReference>
<reference evidence="2" key="1">
    <citation type="submission" date="2022-09" db="EMBL/GenBank/DDBJ databases">
        <title>Fusarium specimens isolated from Avocado Roots.</title>
        <authorList>
            <person name="Stajich J."/>
            <person name="Roper C."/>
            <person name="Heimlech-Rivalta G."/>
        </authorList>
    </citation>
    <scope>NUCLEOTIDE SEQUENCE</scope>
    <source>
        <strain evidence="2">CF00136</strain>
    </source>
</reference>
<feature type="region of interest" description="Disordered" evidence="1">
    <location>
        <begin position="147"/>
        <end position="173"/>
    </location>
</feature>
<dbReference type="Proteomes" id="UP001152049">
    <property type="component" value="Unassembled WGS sequence"/>
</dbReference>
<proteinExistence type="predicted"/>
<feature type="compositionally biased region" description="Polar residues" evidence="1">
    <location>
        <begin position="19"/>
        <end position="36"/>
    </location>
</feature>
<evidence type="ECO:0000256" key="1">
    <source>
        <dbReference type="SAM" id="MobiDB-lite"/>
    </source>
</evidence>
<sequence>MPDYPSPSSGGGMPFGQSQMNTFANNMGPSTYQETDQYDTGFTNGYMGNSPYSKEWILDGNVDFTNSSMLPHQSVGDGHQPFAQTAPIYNYSRTAEIFEAYAGMGISEKLMVEFAAHLLQLSDEEYENMRLYDPAVRKGIMEQYASHRADQKSFSDEPQTTSSVTLSSDEEDDITDIGDFESAEDFKRALAEFKSWPKPDLNDREACNQYLIRGRELRLGYNSIKESGGLPQTISTLRGRHRNLTKPPEERVRSPKWRRSDYIIMQKLVNAYARVNSGGHSVIPWARIAKEMWEDHGCSYKFCTATVARVGRTLADKEHNGRIPAGVV</sequence>
<gene>
    <name evidence="2" type="ORF">NW762_002907</name>
</gene>
<comment type="caution">
    <text evidence="2">The sequence shown here is derived from an EMBL/GenBank/DDBJ whole genome shotgun (WGS) entry which is preliminary data.</text>
</comment>
<evidence type="ECO:0000313" key="3">
    <source>
        <dbReference type="Proteomes" id="UP001152049"/>
    </source>
</evidence>
<organism evidence="2 3">
    <name type="scientific">Fusarium torreyae</name>
    <dbReference type="NCBI Taxonomy" id="1237075"/>
    <lineage>
        <taxon>Eukaryota</taxon>
        <taxon>Fungi</taxon>
        <taxon>Dikarya</taxon>
        <taxon>Ascomycota</taxon>
        <taxon>Pezizomycotina</taxon>
        <taxon>Sordariomycetes</taxon>
        <taxon>Hypocreomycetidae</taxon>
        <taxon>Hypocreales</taxon>
        <taxon>Nectriaceae</taxon>
        <taxon>Fusarium</taxon>
    </lineage>
</organism>
<dbReference type="AlphaFoldDB" id="A0A9W8VKK1"/>
<evidence type="ECO:0000313" key="2">
    <source>
        <dbReference type="EMBL" id="KAJ4268837.1"/>
    </source>
</evidence>
<name>A0A9W8VKK1_9HYPO</name>
<feature type="region of interest" description="Disordered" evidence="1">
    <location>
        <begin position="1"/>
        <end position="36"/>
    </location>
</feature>
<keyword evidence="3" id="KW-1185">Reference proteome</keyword>
<protein>
    <submittedName>
        <fullName evidence="2">Uncharacterized protein</fullName>
    </submittedName>
</protein>
<accession>A0A9W8VKK1</accession>